<proteinExistence type="predicted"/>
<feature type="region of interest" description="Disordered" evidence="1">
    <location>
        <begin position="67"/>
        <end position="105"/>
    </location>
</feature>
<feature type="compositionally biased region" description="Low complexity" evidence="1">
    <location>
        <begin position="83"/>
        <end position="96"/>
    </location>
</feature>
<evidence type="ECO:0000256" key="1">
    <source>
        <dbReference type="SAM" id="MobiDB-lite"/>
    </source>
</evidence>
<keyword evidence="3" id="KW-1185">Reference proteome</keyword>
<name>A0A5N7AYZ7_9EURO</name>
<accession>A0A5N7AYZ7</accession>
<dbReference type="AlphaFoldDB" id="A0A5N7AYZ7"/>
<gene>
    <name evidence="2" type="ORF">BDV26DRAFT_268804</name>
</gene>
<organism evidence="2 3">
    <name type="scientific">Aspergillus bertholletiae</name>
    <dbReference type="NCBI Taxonomy" id="1226010"/>
    <lineage>
        <taxon>Eukaryota</taxon>
        <taxon>Fungi</taxon>
        <taxon>Dikarya</taxon>
        <taxon>Ascomycota</taxon>
        <taxon>Pezizomycotina</taxon>
        <taxon>Eurotiomycetes</taxon>
        <taxon>Eurotiomycetidae</taxon>
        <taxon>Eurotiales</taxon>
        <taxon>Aspergillaceae</taxon>
        <taxon>Aspergillus</taxon>
        <taxon>Aspergillus subgen. Circumdati</taxon>
    </lineage>
</organism>
<dbReference type="Proteomes" id="UP000326198">
    <property type="component" value="Unassembled WGS sequence"/>
</dbReference>
<sequence>MRITQICILLPLSISHLLRYQKPHPKPKPLQGHTNITTTRAHMHTPTLKEQAKQTLLGTKETLQKPKKKICSKSSEKLKSSFEQELQSPEQQLQLQGDMAVKGLV</sequence>
<evidence type="ECO:0000313" key="3">
    <source>
        <dbReference type="Proteomes" id="UP000326198"/>
    </source>
</evidence>
<evidence type="ECO:0000313" key="2">
    <source>
        <dbReference type="EMBL" id="KAE8374943.1"/>
    </source>
</evidence>
<protein>
    <submittedName>
        <fullName evidence="2">Uncharacterized protein</fullName>
    </submittedName>
</protein>
<reference evidence="2 3" key="1">
    <citation type="submission" date="2019-04" db="EMBL/GenBank/DDBJ databases">
        <title>Friends and foes A comparative genomics studyof 23 Aspergillus species from section Flavi.</title>
        <authorList>
            <consortium name="DOE Joint Genome Institute"/>
            <person name="Kjaerbolling I."/>
            <person name="Vesth T."/>
            <person name="Frisvad J.C."/>
            <person name="Nybo J.L."/>
            <person name="Theobald S."/>
            <person name="Kildgaard S."/>
            <person name="Isbrandt T."/>
            <person name="Kuo A."/>
            <person name="Sato A."/>
            <person name="Lyhne E.K."/>
            <person name="Kogle M.E."/>
            <person name="Wiebenga A."/>
            <person name="Kun R.S."/>
            <person name="Lubbers R.J."/>
            <person name="Makela M.R."/>
            <person name="Barry K."/>
            <person name="Chovatia M."/>
            <person name="Clum A."/>
            <person name="Daum C."/>
            <person name="Haridas S."/>
            <person name="He G."/>
            <person name="LaButti K."/>
            <person name="Lipzen A."/>
            <person name="Mondo S."/>
            <person name="Riley R."/>
            <person name="Salamov A."/>
            <person name="Simmons B.A."/>
            <person name="Magnuson J.K."/>
            <person name="Henrissat B."/>
            <person name="Mortensen U.H."/>
            <person name="Larsen T.O."/>
            <person name="Devries R.P."/>
            <person name="Grigoriev I.V."/>
            <person name="Machida M."/>
            <person name="Baker S.E."/>
            <person name="Andersen M.R."/>
        </authorList>
    </citation>
    <scope>NUCLEOTIDE SEQUENCE [LARGE SCALE GENOMIC DNA]</scope>
    <source>
        <strain evidence="2 3">IBT 29228</strain>
    </source>
</reference>
<dbReference type="EMBL" id="ML736271">
    <property type="protein sequence ID" value="KAE8374943.1"/>
    <property type="molecule type" value="Genomic_DNA"/>
</dbReference>